<reference evidence="10" key="1">
    <citation type="submission" date="2020-09" db="EMBL/GenBank/DDBJ databases">
        <title>Highly reduced plastid genomes of the non-photosynthetic dictyochophyceans Pteridomonas spp. (Ochrophyta, SAR).</title>
        <authorList>
            <person name="Kayama M."/>
            <person name="Kamikawa R."/>
        </authorList>
    </citation>
    <scope>NUCLEOTIDE SEQUENCE</scope>
    <source>
        <strain evidence="10">YPF1301</strain>
    </source>
</reference>
<dbReference type="InterPro" id="IPR036394">
    <property type="entry name" value="Ribosomal_uL22_sf"/>
</dbReference>
<organism evidence="10">
    <name type="scientific">Pteridomonas sp. YPF1301</name>
    <dbReference type="NCBI Taxonomy" id="2766739"/>
    <lineage>
        <taxon>Eukaryota</taxon>
        <taxon>Sar</taxon>
        <taxon>Stramenopiles</taxon>
        <taxon>Ochrophyta</taxon>
        <taxon>Dictyochophyceae</taxon>
        <taxon>Pedinellales</taxon>
        <taxon>Pteridomonas</taxon>
    </lineage>
</organism>
<evidence type="ECO:0000256" key="3">
    <source>
        <dbReference type="ARBA" id="ARBA00022640"/>
    </source>
</evidence>
<dbReference type="GO" id="GO:0019843">
    <property type="term" value="F:rRNA binding"/>
    <property type="evidence" value="ECO:0007669"/>
    <property type="project" value="UniProtKB-KW"/>
</dbReference>
<protein>
    <recommendedName>
        <fullName evidence="8">Large ribosomal subunit protein uL22c</fullName>
    </recommendedName>
</protein>
<dbReference type="Gene3D" id="3.90.470.10">
    <property type="entry name" value="Ribosomal protein L22/L17"/>
    <property type="match status" value="1"/>
</dbReference>
<keyword evidence="7 9" id="KW-0687">Ribonucleoprotein</keyword>
<dbReference type="SUPFAM" id="SSF54843">
    <property type="entry name" value="Ribosomal protein L22"/>
    <property type="match status" value="1"/>
</dbReference>
<dbReference type="EMBL" id="LC580440">
    <property type="protein sequence ID" value="BCL05897.1"/>
    <property type="molecule type" value="Genomic_DNA"/>
</dbReference>
<dbReference type="CDD" id="cd00336">
    <property type="entry name" value="Ribosomal_L22"/>
    <property type="match status" value="1"/>
</dbReference>
<dbReference type="GO" id="GO:0009536">
    <property type="term" value="C:plastid"/>
    <property type="evidence" value="ECO:0007669"/>
    <property type="project" value="UniProtKB-SubCell"/>
</dbReference>
<dbReference type="HAMAP" id="MF_01331_B">
    <property type="entry name" value="Ribosomal_uL22_B"/>
    <property type="match status" value="1"/>
</dbReference>
<dbReference type="NCBIfam" id="TIGR01044">
    <property type="entry name" value="rplV_bact"/>
    <property type="match status" value="1"/>
</dbReference>
<sequence length="117" mass="13594">MKTIKSNQTSYAIGKYIRISPKKVRKVLLQLNRKSYLYALMCLEFMPYKACEIIWKLIYSASANALYKFNTKKELLVISSVQVQKGPILKRFRIRAKGNIVAIQKVTSHIKITIEIR</sequence>
<gene>
    <name evidence="10" type="primary">rpl22</name>
</gene>
<evidence type="ECO:0000256" key="9">
    <source>
        <dbReference type="RuleBase" id="RU004005"/>
    </source>
</evidence>
<evidence type="ECO:0000313" key="10">
    <source>
        <dbReference type="EMBL" id="BCL05897.1"/>
    </source>
</evidence>
<accession>A0A7G1MNG1</accession>
<dbReference type="InterPro" id="IPR005727">
    <property type="entry name" value="Ribosomal_uL22_bac/chlpt-type"/>
</dbReference>
<proteinExistence type="inferred from homology"/>
<evidence type="ECO:0000256" key="5">
    <source>
        <dbReference type="ARBA" id="ARBA00022884"/>
    </source>
</evidence>
<keyword evidence="6 9" id="KW-0689">Ribosomal protein</keyword>
<evidence type="ECO:0000256" key="2">
    <source>
        <dbReference type="ARBA" id="ARBA00009451"/>
    </source>
</evidence>
<dbReference type="InterPro" id="IPR047867">
    <property type="entry name" value="Ribosomal_uL22_bac/org-type"/>
</dbReference>
<dbReference type="InterPro" id="IPR001063">
    <property type="entry name" value="Ribosomal_uL22"/>
</dbReference>
<dbReference type="PANTHER" id="PTHR13501">
    <property type="entry name" value="CHLOROPLAST 50S RIBOSOMAL PROTEIN L22-RELATED"/>
    <property type="match status" value="1"/>
</dbReference>
<comment type="subcellular location">
    <subcellularLocation>
        <location evidence="1">Plastid</location>
    </subcellularLocation>
</comment>
<dbReference type="GO" id="GO:0003735">
    <property type="term" value="F:structural constituent of ribosome"/>
    <property type="evidence" value="ECO:0007669"/>
    <property type="project" value="InterPro"/>
</dbReference>
<evidence type="ECO:0000256" key="7">
    <source>
        <dbReference type="ARBA" id="ARBA00023274"/>
    </source>
</evidence>
<dbReference type="Pfam" id="PF00237">
    <property type="entry name" value="Ribosomal_L22"/>
    <property type="match status" value="1"/>
</dbReference>
<evidence type="ECO:0000256" key="6">
    <source>
        <dbReference type="ARBA" id="ARBA00022980"/>
    </source>
</evidence>
<dbReference type="GO" id="GO:0006412">
    <property type="term" value="P:translation"/>
    <property type="evidence" value="ECO:0007669"/>
    <property type="project" value="InterPro"/>
</dbReference>
<keyword evidence="4" id="KW-0699">rRNA-binding</keyword>
<name>A0A7G1MNG1_9STRA</name>
<comment type="similarity">
    <text evidence="2 9">Belongs to the universal ribosomal protein uL22 family.</text>
</comment>
<evidence type="ECO:0000256" key="1">
    <source>
        <dbReference type="ARBA" id="ARBA00004474"/>
    </source>
</evidence>
<geneLocation type="plastid" evidence="10"/>
<evidence type="ECO:0000256" key="8">
    <source>
        <dbReference type="ARBA" id="ARBA00035285"/>
    </source>
</evidence>
<keyword evidence="3 10" id="KW-0934">Plastid</keyword>
<keyword evidence="5" id="KW-0694">RNA-binding</keyword>
<dbReference type="AlphaFoldDB" id="A0A7G1MNG1"/>
<evidence type="ECO:0000256" key="4">
    <source>
        <dbReference type="ARBA" id="ARBA00022730"/>
    </source>
</evidence>
<dbReference type="PANTHER" id="PTHR13501:SF10">
    <property type="entry name" value="LARGE RIBOSOMAL SUBUNIT PROTEIN UL22M"/>
    <property type="match status" value="1"/>
</dbReference>
<dbReference type="GO" id="GO:0015934">
    <property type="term" value="C:large ribosomal subunit"/>
    <property type="evidence" value="ECO:0007669"/>
    <property type="project" value="InterPro"/>
</dbReference>